<dbReference type="EMBL" id="JAHWGI010000478">
    <property type="protein sequence ID" value="KAK3915989.1"/>
    <property type="molecule type" value="Genomic_DNA"/>
</dbReference>
<organism evidence="1 2">
    <name type="scientific">Frankliniella fusca</name>
    <dbReference type="NCBI Taxonomy" id="407009"/>
    <lineage>
        <taxon>Eukaryota</taxon>
        <taxon>Metazoa</taxon>
        <taxon>Ecdysozoa</taxon>
        <taxon>Arthropoda</taxon>
        <taxon>Hexapoda</taxon>
        <taxon>Insecta</taxon>
        <taxon>Pterygota</taxon>
        <taxon>Neoptera</taxon>
        <taxon>Paraneoptera</taxon>
        <taxon>Thysanoptera</taxon>
        <taxon>Terebrantia</taxon>
        <taxon>Thripoidea</taxon>
        <taxon>Thripidae</taxon>
        <taxon>Frankliniella</taxon>
    </lineage>
</organism>
<name>A0AAE1H718_9NEOP</name>
<reference evidence="1" key="1">
    <citation type="submission" date="2021-07" db="EMBL/GenBank/DDBJ databases">
        <authorList>
            <person name="Catto M.A."/>
            <person name="Jacobson A."/>
            <person name="Kennedy G."/>
            <person name="Labadie P."/>
            <person name="Hunt B.G."/>
            <person name="Srinivasan R."/>
        </authorList>
    </citation>
    <scope>NUCLEOTIDE SEQUENCE</scope>
    <source>
        <strain evidence="1">PL_HMW_Pooled</strain>
        <tissue evidence="1">Head</tissue>
    </source>
</reference>
<evidence type="ECO:0000313" key="2">
    <source>
        <dbReference type="Proteomes" id="UP001219518"/>
    </source>
</evidence>
<gene>
    <name evidence="1" type="ORF">KUF71_006057</name>
</gene>
<keyword evidence="2" id="KW-1185">Reference proteome</keyword>
<sequence>MLRAESAFLTGQKNPSFELIAAKVAYAFKPPGRNTNIRSEQGIELEIEAGVCVSCLTPRSKWYLTA</sequence>
<accession>A0AAE1H718</accession>
<protein>
    <submittedName>
        <fullName evidence="1">Pre-mRNA-splicing factor cwf10</fullName>
    </submittedName>
</protein>
<dbReference type="Proteomes" id="UP001219518">
    <property type="component" value="Unassembled WGS sequence"/>
</dbReference>
<comment type="caution">
    <text evidence="1">The sequence shown here is derived from an EMBL/GenBank/DDBJ whole genome shotgun (WGS) entry which is preliminary data.</text>
</comment>
<proteinExistence type="predicted"/>
<reference evidence="1" key="2">
    <citation type="journal article" date="2023" name="BMC Genomics">
        <title>Pest status, molecular evolution, and epigenetic factors derived from the genome assembly of Frankliniella fusca, a thysanopteran phytovirus vector.</title>
        <authorList>
            <person name="Catto M.A."/>
            <person name="Labadie P.E."/>
            <person name="Jacobson A.L."/>
            <person name="Kennedy G.G."/>
            <person name="Srinivasan R."/>
            <person name="Hunt B.G."/>
        </authorList>
    </citation>
    <scope>NUCLEOTIDE SEQUENCE</scope>
    <source>
        <strain evidence="1">PL_HMW_Pooled</strain>
    </source>
</reference>
<evidence type="ECO:0000313" key="1">
    <source>
        <dbReference type="EMBL" id="KAK3915989.1"/>
    </source>
</evidence>
<dbReference type="AlphaFoldDB" id="A0AAE1H718"/>